<dbReference type="InterPro" id="IPR003511">
    <property type="entry name" value="HORMA_dom"/>
</dbReference>
<organism evidence="3 4">
    <name type="scientific">Immersiella caudata</name>
    <dbReference type="NCBI Taxonomy" id="314043"/>
    <lineage>
        <taxon>Eukaryota</taxon>
        <taxon>Fungi</taxon>
        <taxon>Dikarya</taxon>
        <taxon>Ascomycota</taxon>
        <taxon>Pezizomycotina</taxon>
        <taxon>Sordariomycetes</taxon>
        <taxon>Sordariomycetidae</taxon>
        <taxon>Sordariales</taxon>
        <taxon>Lasiosphaeriaceae</taxon>
        <taxon>Immersiella</taxon>
    </lineage>
</organism>
<dbReference type="Pfam" id="PF02301">
    <property type="entry name" value="HORMA"/>
    <property type="match status" value="1"/>
</dbReference>
<dbReference type="EMBL" id="JAULSU010000005">
    <property type="protein sequence ID" value="KAK0616977.1"/>
    <property type="molecule type" value="Genomic_DNA"/>
</dbReference>
<feature type="region of interest" description="Disordered" evidence="1">
    <location>
        <begin position="320"/>
        <end position="490"/>
    </location>
</feature>
<evidence type="ECO:0000313" key="4">
    <source>
        <dbReference type="Proteomes" id="UP001175000"/>
    </source>
</evidence>
<accession>A0AA39WKD3</accession>
<feature type="compositionally biased region" description="Basic residues" evidence="1">
    <location>
        <begin position="432"/>
        <end position="442"/>
    </location>
</feature>
<name>A0AA39WKD3_9PEZI</name>
<dbReference type="InterPro" id="IPR036570">
    <property type="entry name" value="HORMA_dom_sf"/>
</dbReference>
<evidence type="ECO:0000256" key="1">
    <source>
        <dbReference type="SAM" id="MobiDB-lite"/>
    </source>
</evidence>
<feature type="compositionally biased region" description="Basic and acidic residues" evidence="1">
    <location>
        <begin position="592"/>
        <end position="601"/>
    </location>
</feature>
<feature type="compositionally biased region" description="Polar residues" evidence="1">
    <location>
        <begin position="464"/>
        <end position="473"/>
    </location>
</feature>
<gene>
    <name evidence="3" type="ORF">B0T14DRAFT_556325</name>
</gene>
<dbReference type="Gene3D" id="3.30.900.10">
    <property type="entry name" value="HORMA domain"/>
    <property type="match status" value="1"/>
</dbReference>
<feature type="region of interest" description="Disordered" evidence="1">
    <location>
        <begin position="518"/>
        <end position="642"/>
    </location>
</feature>
<dbReference type="AlphaFoldDB" id="A0AA39WKD3"/>
<keyword evidence="4" id="KW-1185">Reference proteome</keyword>
<feature type="compositionally biased region" description="Basic residues" evidence="1">
    <location>
        <begin position="344"/>
        <end position="372"/>
    </location>
</feature>
<feature type="compositionally biased region" description="Acidic residues" evidence="1">
    <location>
        <begin position="608"/>
        <end position="642"/>
    </location>
</feature>
<feature type="domain" description="HORMA" evidence="2">
    <location>
        <begin position="30"/>
        <end position="148"/>
    </location>
</feature>
<protein>
    <recommendedName>
        <fullName evidence="2">HORMA domain-containing protein</fullName>
    </recommendedName>
</protein>
<proteinExistence type="predicted"/>
<dbReference type="Proteomes" id="UP001175000">
    <property type="component" value="Unassembled WGS sequence"/>
</dbReference>
<feature type="compositionally biased region" description="Acidic residues" evidence="1">
    <location>
        <begin position="578"/>
        <end position="591"/>
    </location>
</feature>
<comment type="caution">
    <text evidence="3">The sequence shown here is derived from an EMBL/GenBank/DDBJ whole genome shotgun (WGS) entry which is preliminary data.</text>
</comment>
<feature type="region of interest" description="Disordered" evidence="1">
    <location>
        <begin position="276"/>
        <end position="302"/>
    </location>
</feature>
<evidence type="ECO:0000313" key="3">
    <source>
        <dbReference type="EMBL" id="KAK0616977.1"/>
    </source>
</evidence>
<feature type="compositionally biased region" description="Acidic residues" evidence="1">
    <location>
        <begin position="323"/>
        <end position="332"/>
    </location>
</feature>
<evidence type="ECO:0000259" key="2">
    <source>
        <dbReference type="Pfam" id="PF02301"/>
    </source>
</evidence>
<reference evidence="3" key="1">
    <citation type="submission" date="2023-06" db="EMBL/GenBank/DDBJ databases">
        <title>Genome-scale phylogeny and comparative genomics of the fungal order Sordariales.</title>
        <authorList>
            <consortium name="Lawrence Berkeley National Laboratory"/>
            <person name="Hensen N."/>
            <person name="Bonometti L."/>
            <person name="Westerberg I."/>
            <person name="Brannstrom I.O."/>
            <person name="Guillou S."/>
            <person name="Cros-Aarteil S."/>
            <person name="Calhoun S."/>
            <person name="Haridas S."/>
            <person name="Kuo A."/>
            <person name="Mondo S."/>
            <person name="Pangilinan J."/>
            <person name="Riley R."/>
            <person name="Labutti K."/>
            <person name="Andreopoulos B."/>
            <person name="Lipzen A."/>
            <person name="Chen C."/>
            <person name="Yanf M."/>
            <person name="Daum C."/>
            <person name="Ng V."/>
            <person name="Clum A."/>
            <person name="Steindorff A."/>
            <person name="Ohm R."/>
            <person name="Martin F."/>
            <person name="Silar P."/>
            <person name="Natvig D."/>
            <person name="Lalanne C."/>
            <person name="Gautier V."/>
            <person name="Ament-Velasquez S.L."/>
            <person name="Kruys A."/>
            <person name="Hutchinson M.I."/>
            <person name="Powell A.J."/>
            <person name="Barry K."/>
            <person name="Miller A.N."/>
            <person name="Grigoriev I.V."/>
            <person name="Debuchy R."/>
            <person name="Gladieux P."/>
            <person name="Thoren M.H."/>
            <person name="Johannesson H."/>
        </authorList>
    </citation>
    <scope>NUCLEOTIDE SEQUENCE</scope>
    <source>
        <strain evidence="3">CBS 606.72</strain>
    </source>
</reference>
<sequence>MSKARGAPRQQATESPPVRDFALCKVAYGAVLSQILYARQCFPPSNFQSVPLCDLLEKPFEDLVRSGSPLGQYDPEVVRDQDGTVFLRDNSKDYNLTTFLALLTTDIFPLIEKKELVKFRINFLSSPRLESDSLLEYYTIVLKYEAKAKYGIDVWRASTISRRISDGQFNLWNLGDYLSRLPPWKGPVYCSLAFHAKSRPIDPFIGIWKYDHTDFDDAKLQLEQRSQYSFQRIACLTVAQPGKKSRSVLSRPKVEDAKPGGIVPENEKAEVAPVEIITEARREEEGNTTAGDWGAEEEYEEEGVEEVFEKEVMEEMVTVDQSADVDDYEVPSESDNSAYEPQSRKKKAAAKGKGKAPVRSTKPIRAKPRNGAKKTATREQPPSPPTTKSSRANTSSTRSRPNARGEPSGVQATQVLKQLRAKPINALEKPRKIPQKTKRKAKQPLQMFSDPASNMAETQDAVRESQSQLQSANPGKRQIDHGADTAAHIRAKRFRPGYEASSGQLRMIDGIVVTSDVLESSELSSPGPTPQMGGETTIGQLDKNHAQTKPVDNTSAREESRGSKRGKSIALRQNSLIEDIEGLDISSDAEEEAKPKPRRLIEGVTLSSDEEEEEEEDDGHENEGEDEFEEEYEDDDEYEDEA</sequence>
<feature type="compositionally biased region" description="Low complexity" evidence="1">
    <location>
        <begin position="386"/>
        <end position="400"/>
    </location>
</feature>